<dbReference type="GO" id="GO:0016491">
    <property type="term" value="F:oxidoreductase activity"/>
    <property type="evidence" value="ECO:0007669"/>
    <property type="project" value="UniProtKB-KW"/>
</dbReference>
<comment type="subunit">
    <text evidence="6">Homodimer.</text>
</comment>
<dbReference type="PANTHER" id="PTHR43741">
    <property type="entry name" value="FMN-DEPENDENT NADH-AZOREDUCTASE 1"/>
    <property type="match status" value="1"/>
</dbReference>
<keyword evidence="2 6" id="KW-0288">FMN</keyword>
<evidence type="ECO:0000259" key="7">
    <source>
        <dbReference type="Pfam" id="PF02525"/>
    </source>
</evidence>
<dbReference type="Pfam" id="PF02525">
    <property type="entry name" value="Flavodoxin_2"/>
    <property type="match status" value="1"/>
</dbReference>
<feature type="binding site" evidence="6">
    <location>
        <begin position="17"/>
        <end position="19"/>
    </location>
    <ligand>
        <name>FMN</name>
        <dbReference type="ChEBI" id="CHEBI:58210"/>
    </ligand>
</feature>
<keyword evidence="1 6" id="KW-0285">Flavoprotein</keyword>
<dbReference type="RefSeq" id="WP_386045288.1">
    <property type="nucleotide sequence ID" value="NZ_JBHUIO010000005.1"/>
</dbReference>
<evidence type="ECO:0000313" key="8">
    <source>
        <dbReference type="EMBL" id="MFD2169832.1"/>
    </source>
</evidence>
<evidence type="ECO:0000256" key="4">
    <source>
        <dbReference type="ARBA" id="ARBA00023027"/>
    </source>
</evidence>
<organism evidence="8 9">
    <name type="scientific">Tumebacillus lipolyticus</name>
    <dbReference type="NCBI Taxonomy" id="1280370"/>
    <lineage>
        <taxon>Bacteria</taxon>
        <taxon>Bacillati</taxon>
        <taxon>Bacillota</taxon>
        <taxon>Bacilli</taxon>
        <taxon>Bacillales</taxon>
        <taxon>Alicyclobacillaceae</taxon>
        <taxon>Tumebacillus</taxon>
    </lineage>
</organism>
<accession>A0ABW4ZUZ9</accession>
<evidence type="ECO:0000256" key="5">
    <source>
        <dbReference type="ARBA" id="ARBA00048542"/>
    </source>
</evidence>
<comment type="caution">
    <text evidence="6">Lacks conserved residue(s) required for the propagation of feature annotation.</text>
</comment>
<comment type="catalytic activity">
    <reaction evidence="5">
        <text>N,N-dimethyl-1,4-phenylenediamine + anthranilate + 2 NAD(+) = 2-(4-dimethylaminophenyl)diazenylbenzoate + 2 NADH + 2 H(+)</text>
        <dbReference type="Rhea" id="RHEA:55872"/>
        <dbReference type="ChEBI" id="CHEBI:15378"/>
        <dbReference type="ChEBI" id="CHEBI:15783"/>
        <dbReference type="ChEBI" id="CHEBI:16567"/>
        <dbReference type="ChEBI" id="CHEBI:57540"/>
        <dbReference type="ChEBI" id="CHEBI:57945"/>
        <dbReference type="ChEBI" id="CHEBI:71579"/>
        <dbReference type="EC" id="1.7.1.17"/>
    </reaction>
    <physiologicalReaction direction="right-to-left" evidence="5">
        <dbReference type="Rhea" id="RHEA:55874"/>
    </physiologicalReaction>
</comment>
<comment type="cofactor">
    <cofactor evidence="6">
        <name>FMN</name>
        <dbReference type="ChEBI" id="CHEBI:58210"/>
    </cofactor>
    <text evidence="6">Binds 1 FMN per subunit.</text>
</comment>
<feature type="binding site" evidence="6">
    <location>
        <begin position="102"/>
        <end position="105"/>
    </location>
    <ligand>
        <name>FMN</name>
        <dbReference type="ChEBI" id="CHEBI:58210"/>
    </ligand>
</feature>
<dbReference type="NCBIfam" id="NF010075">
    <property type="entry name" value="PRK13556.1"/>
    <property type="match status" value="1"/>
</dbReference>
<dbReference type="SUPFAM" id="SSF52218">
    <property type="entry name" value="Flavoproteins"/>
    <property type="match status" value="1"/>
</dbReference>
<evidence type="ECO:0000256" key="2">
    <source>
        <dbReference type="ARBA" id="ARBA00022643"/>
    </source>
</evidence>
<proteinExistence type="inferred from homology"/>
<keyword evidence="9" id="KW-1185">Reference proteome</keyword>
<evidence type="ECO:0000313" key="9">
    <source>
        <dbReference type="Proteomes" id="UP001597343"/>
    </source>
</evidence>
<dbReference type="InterPro" id="IPR023048">
    <property type="entry name" value="NADH:quinone_OxRdtase_FMN_depd"/>
</dbReference>
<feature type="domain" description="Flavodoxin-like fold" evidence="7">
    <location>
        <begin position="3"/>
        <end position="206"/>
    </location>
</feature>
<comment type="function">
    <text evidence="6">Also exhibits azoreductase activity. Catalyzes the reductive cleavage of the azo bond in aromatic azo compounds to the corresponding amines.</text>
</comment>
<comment type="similarity">
    <text evidence="6">Belongs to the azoreductase type 1 family.</text>
</comment>
<dbReference type="Proteomes" id="UP001597343">
    <property type="component" value="Unassembled WGS sequence"/>
</dbReference>
<dbReference type="InterPro" id="IPR003680">
    <property type="entry name" value="Flavodoxin_fold"/>
</dbReference>
<comment type="function">
    <text evidence="6">Quinone reductase that provides resistance to thiol-specific stress caused by electrophilic quinones.</text>
</comment>
<dbReference type="EC" id="1.7.1.17" evidence="6"/>
<evidence type="ECO:0000256" key="6">
    <source>
        <dbReference type="HAMAP-Rule" id="MF_01216"/>
    </source>
</evidence>
<keyword evidence="3 6" id="KW-0560">Oxidoreductase</keyword>
<dbReference type="InterPro" id="IPR050104">
    <property type="entry name" value="FMN-dep_NADH:Q_OxRdtase_AzoR1"/>
</dbReference>
<gene>
    <name evidence="6" type="primary">azoR</name>
    <name evidence="8" type="ORF">ACFSOY_07470</name>
</gene>
<name>A0ABW4ZUZ9_9BACL</name>
<dbReference type="InterPro" id="IPR029039">
    <property type="entry name" value="Flavoprotein-like_sf"/>
</dbReference>
<keyword evidence="4 6" id="KW-0520">NAD</keyword>
<reference evidence="9" key="1">
    <citation type="journal article" date="2019" name="Int. J. Syst. Evol. Microbiol.">
        <title>The Global Catalogue of Microorganisms (GCM) 10K type strain sequencing project: providing services to taxonomists for standard genome sequencing and annotation.</title>
        <authorList>
            <consortium name="The Broad Institute Genomics Platform"/>
            <consortium name="The Broad Institute Genome Sequencing Center for Infectious Disease"/>
            <person name="Wu L."/>
            <person name="Ma J."/>
        </authorList>
    </citation>
    <scope>NUCLEOTIDE SEQUENCE [LARGE SCALE GENOMIC DNA]</scope>
    <source>
        <strain evidence="9">CGMCC 1.13574</strain>
    </source>
</reference>
<dbReference type="HAMAP" id="MF_01216">
    <property type="entry name" value="Azoreductase_type1"/>
    <property type="match status" value="1"/>
</dbReference>
<dbReference type="Gene3D" id="3.40.50.360">
    <property type="match status" value="1"/>
</dbReference>
<comment type="catalytic activity">
    <reaction evidence="6">
        <text>2 a quinone + NADH + H(+) = 2 a 1,4-benzosemiquinone + NAD(+)</text>
        <dbReference type="Rhea" id="RHEA:65952"/>
        <dbReference type="ChEBI" id="CHEBI:15378"/>
        <dbReference type="ChEBI" id="CHEBI:57540"/>
        <dbReference type="ChEBI" id="CHEBI:57945"/>
        <dbReference type="ChEBI" id="CHEBI:132124"/>
        <dbReference type="ChEBI" id="CHEBI:134225"/>
    </reaction>
</comment>
<sequence length="218" mass="23934">MVTVLYITANPKTEDQSFSLSVGREFLNEYKSINPNDQVIELDLFKSDIPEIDADVLTGWGKLQQGGSFDDLTASEKAKVVRLNELVEQFVAADKYVFVTPMWNLSFPPVLKAYIDSICVAGKTFRYTEQGPQGLMGGKPAIHIQARGGFYSEGPATEFEFGDRYLRGILAFVGITDATTLPIEGMAAVPHEADRIKSEAIEQAKELAKTFAGQTVNA</sequence>
<comment type="caution">
    <text evidence="8">The sequence shown here is derived from an EMBL/GenBank/DDBJ whole genome shotgun (WGS) entry which is preliminary data.</text>
</comment>
<dbReference type="EC" id="1.6.5.-" evidence="6"/>
<evidence type="ECO:0000256" key="1">
    <source>
        <dbReference type="ARBA" id="ARBA00022630"/>
    </source>
</evidence>
<dbReference type="PANTHER" id="PTHR43741:SF7">
    <property type="entry name" value="FMN-DEPENDENT NADH:QUINONE OXIDOREDUCTASE"/>
    <property type="match status" value="1"/>
</dbReference>
<dbReference type="EMBL" id="JBHUIO010000005">
    <property type="protein sequence ID" value="MFD2169832.1"/>
    <property type="molecule type" value="Genomic_DNA"/>
</dbReference>
<evidence type="ECO:0000256" key="3">
    <source>
        <dbReference type="ARBA" id="ARBA00023002"/>
    </source>
</evidence>
<protein>
    <recommendedName>
        <fullName evidence="6">FMN dependent NADH:quinone oxidoreductase</fullName>
        <ecNumber evidence="6">1.6.5.-</ecNumber>
    </recommendedName>
    <alternativeName>
        <fullName evidence="6">Azo-dye reductase</fullName>
    </alternativeName>
    <alternativeName>
        <fullName evidence="6">FMN-dependent NADH-azo compound oxidoreductase</fullName>
    </alternativeName>
    <alternativeName>
        <fullName evidence="6">FMN-dependent NADH-azoreductase</fullName>
        <ecNumber evidence="6">1.7.1.17</ecNumber>
    </alternativeName>
</protein>